<dbReference type="GO" id="GO:0005737">
    <property type="term" value="C:cytoplasm"/>
    <property type="evidence" value="ECO:0007669"/>
    <property type="project" value="UniProtKB-SubCell"/>
</dbReference>
<dbReference type="EMBL" id="CP080764">
    <property type="protein sequence ID" value="QYY41217.1"/>
    <property type="molecule type" value="Genomic_DNA"/>
</dbReference>
<dbReference type="InterPro" id="IPR013482">
    <property type="entry name" value="Molybde_CF_guanTrfase"/>
</dbReference>
<dbReference type="GeneID" id="97141627"/>
<sequence length="195" mass="22154">MEGVILAGGRSSRMGRPKELLPVSGVTFIERTWKLLDLVANSCLIVSNHRERLTMISDSVPIYSDDILGQGPLGGIATAMRVSKHDVLLVVACDMPALTLELLRMLRAQSDELRADFDIVLPLWNGRAHPLCALYHRRLYPLVIKLLQSGRRRMFDVIQASRVKQWDATPYFAADPFYNVNTMEEYNHFRKGERT</sequence>
<keyword evidence="3 8" id="KW-0479">Metal-binding</keyword>
<dbReference type="Proteomes" id="UP000826616">
    <property type="component" value="Chromosome"/>
</dbReference>
<comment type="subcellular location">
    <subcellularLocation>
        <location evidence="8">Cytoplasm</location>
    </subcellularLocation>
</comment>
<reference evidence="10 13" key="2">
    <citation type="submission" date="2021-08" db="EMBL/GenBank/DDBJ databases">
        <title>Complete genome sequence of the strain Aneurinibacillus thermoaerophilus CCM 8960.</title>
        <authorList>
            <person name="Musilova J."/>
            <person name="Kourilova X."/>
            <person name="Pernicova I."/>
            <person name="Bezdicek M."/>
            <person name="Lengerova M."/>
            <person name="Obruca S."/>
            <person name="Sedlar K."/>
        </authorList>
    </citation>
    <scope>NUCLEOTIDE SEQUENCE [LARGE SCALE GENOMIC DNA]</scope>
    <source>
        <strain evidence="10 13">CCM 8960</strain>
    </source>
</reference>
<dbReference type="GO" id="GO:0005525">
    <property type="term" value="F:GTP binding"/>
    <property type="evidence" value="ECO:0007669"/>
    <property type="project" value="UniProtKB-UniRule"/>
</dbReference>
<keyword evidence="6 8" id="KW-0342">GTP-binding</keyword>
<proteinExistence type="inferred from homology"/>
<evidence type="ECO:0000256" key="8">
    <source>
        <dbReference type="HAMAP-Rule" id="MF_00316"/>
    </source>
</evidence>
<evidence type="ECO:0000313" key="12">
    <source>
        <dbReference type="Proteomes" id="UP000198956"/>
    </source>
</evidence>
<dbReference type="HAMAP" id="MF_00316">
    <property type="entry name" value="MobA"/>
    <property type="match status" value="1"/>
</dbReference>
<keyword evidence="4 8" id="KW-0547">Nucleotide-binding</keyword>
<dbReference type="EC" id="2.7.7.77" evidence="8"/>
<dbReference type="Pfam" id="PF12804">
    <property type="entry name" value="NTP_transf_3"/>
    <property type="match status" value="1"/>
</dbReference>
<comment type="function">
    <text evidence="8">Transfers a GMP moiety from GTP to Mo-molybdopterin (Mo-MPT) cofactor (Moco or molybdenum cofactor) to form Mo-molybdopterin guanine dinucleotide (Mo-MGD) cofactor.</text>
</comment>
<dbReference type="RefSeq" id="WP_057898797.1">
    <property type="nucleotide sequence ID" value="NZ_CP080764.1"/>
</dbReference>
<dbReference type="PANTHER" id="PTHR19136">
    <property type="entry name" value="MOLYBDENUM COFACTOR GUANYLYLTRANSFERASE"/>
    <property type="match status" value="1"/>
</dbReference>
<dbReference type="GO" id="GO:0006777">
    <property type="term" value="P:Mo-molybdopterin cofactor biosynthetic process"/>
    <property type="evidence" value="ECO:0007669"/>
    <property type="project" value="UniProtKB-KW"/>
</dbReference>
<keyword evidence="13" id="KW-1185">Reference proteome</keyword>
<comment type="similarity">
    <text evidence="8">Belongs to the MobA family.</text>
</comment>
<keyword evidence="5 8" id="KW-0460">Magnesium</keyword>
<dbReference type="InterPro" id="IPR025877">
    <property type="entry name" value="MobA-like_NTP_Trfase"/>
</dbReference>
<feature type="binding site" evidence="8">
    <location>
        <position position="18"/>
    </location>
    <ligand>
        <name>GTP</name>
        <dbReference type="ChEBI" id="CHEBI:37565"/>
    </ligand>
</feature>
<evidence type="ECO:0000256" key="2">
    <source>
        <dbReference type="ARBA" id="ARBA00022679"/>
    </source>
</evidence>
<feature type="binding site" evidence="8">
    <location>
        <begin position="6"/>
        <end position="8"/>
    </location>
    <ligand>
        <name>GTP</name>
        <dbReference type="ChEBI" id="CHEBI:37565"/>
    </ligand>
</feature>
<dbReference type="Gene3D" id="3.90.550.10">
    <property type="entry name" value="Spore Coat Polysaccharide Biosynthesis Protein SpsA, Chain A"/>
    <property type="match status" value="1"/>
</dbReference>
<dbReference type="Proteomes" id="UP000198956">
    <property type="component" value="Unassembled WGS sequence"/>
</dbReference>
<comment type="domain">
    <text evidence="8">The N-terminal domain determines nucleotide recognition and specific binding, while the C-terminal domain determines the specific binding to the target protein.</text>
</comment>
<dbReference type="OrthoDB" id="9788394at2"/>
<evidence type="ECO:0000256" key="6">
    <source>
        <dbReference type="ARBA" id="ARBA00023134"/>
    </source>
</evidence>
<feature type="binding site" evidence="8">
    <location>
        <position position="94"/>
    </location>
    <ligand>
        <name>Mg(2+)</name>
        <dbReference type="ChEBI" id="CHEBI:18420"/>
    </ligand>
</feature>
<evidence type="ECO:0000259" key="9">
    <source>
        <dbReference type="Pfam" id="PF12804"/>
    </source>
</evidence>
<dbReference type="EMBL" id="FNDE01000010">
    <property type="protein sequence ID" value="SDH06732.1"/>
    <property type="molecule type" value="Genomic_DNA"/>
</dbReference>
<dbReference type="GO" id="GO:0061603">
    <property type="term" value="F:molybdenum cofactor guanylyltransferase activity"/>
    <property type="evidence" value="ECO:0007669"/>
    <property type="project" value="UniProtKB-EC"/>
</dbReference>
<reference evidence="11 12" key="1">
    <citation type="submission" date="2016-10" db="EMBL/GenBank/DDBJ databases">
        <authorList>
            <person name="de Groot N.N."/>
        </authorList>
    </citation>
    <scope>NUCLEOTIDE SEQUENCE [LARGE SCALE GENOMIC DNA]</scope>
    <source>
        <strain evidence="11 12">L 420-91</strain>
    </source>
</reference>
<accession>A0A1G7ZDA8</accession>
<dbReference type="CDD" id="cd02503">
    <property type="entry name" value="MobA"/>
    <property type="match status" value="1"/>
</dbReference>
<comment type="catalytic activity">
    <reaction evidence="8">
        <text>Mo-molybdopterin + GTP + H(+) = Mo-molybdopterin guanine dinucleotide + diphosphate</text>
        <dbReference type="Rhea" id="RHEA:34243"/>
        <dbReference type="ChEBI" id="CHEBI:15378"/>
        <dbReference type="ChEBI" id="CHEBI:33019"/>
        <dbReference type="ChEBI" id="CHEBI:37565"/>
        <dbReference type="ChEBI" id="CHEBI:71302"/>
        <dbReference type="ChEBI" id="CHEBI:71310"/>
        <dbReference type="EC" id="2.7.7.77"/>
    </reaction>
</comment>
<keyword evidence="7 8" id="KW-0501">Molybdenum cofactor biosynthesis</keyword>
<evidence type="ECO:0000313" key="11">
    <source>
        <dbReference type="EMBL" id="SDH06732.1"/>
    </source>
</evidence>
<evidence type="ECO:0000256" key="1">
    <source>
        <dbReference type="ARBA" id="ARBA00022490"/>
    </source>
</evidence>
<feature type="domain" description="MobA-like NTP transferase" evidence="9">
    <location>
        <begin position="3"/>
        <end position="156"/>
    </location>
</feature>
<keyword evidence="11" id="KW-0548">Nucleotidyltransferase</keyword>
<evidence type="ECO:0000256" key="5">
    <source>
        <dbReference type="ARBA" id="ARBA00022842"/>
    </source>
</evidence>
<evidence type="ECO:0000313" key="10">
    <source>
        <dbReference type="EMBL" id="QYY41217.1"/>
    </source>
</evidence>
<dbReference type="GO" id="GO:0046872">
    <property type="term" value="F:metal ion binding"/>
    <property type="evidence" value="ECO:0007669"/>
    <property type="project" value="UniProtKB-KW"/>
</dbReference>
<dbReference type="SUPFAM" id="SSF53448">
    <property type="entry name" value="Nucleotide-diphospho-sugar transferases"/>
    <property type="match status" value="1"/>
</dbReference>
<feature type="binding site" evidence="8">
    <location>
        <position position="65"/>
    </location>
    <ligand>
        <name>GTP</name>
        <dbReference type="ChEBI" id="CHEBI:37565"/>
    </ligand>
</feature>
<dbReference type="AlphaFoldDB" id="A0A1G7ZDA8"/>
<evidence type="ECO:0000256" key="3">
    <source>
        <dbReference type="ARBA" id="ARBA00022723"/>
    </source>
</evidence>
<feature type="binding site" evidence="8">
    <location>
        <position position="94"/>
    </location>
    <ligand>
        <name>GTP</name>
        <dbReference type="ChEBI" id="CHEBI:37565"/>
    </ligand>
</feature>
<evidence type="ECO:0000313" key="13">
    <source>
        <dbReference type="Proteomes" id="UP000826616"/>
    </source>
</evidence>
<comment type="cofactor">
    <cofactor evidence="8">
        <name>Mg(2+)</name>
        <dbReference type="ChEBI" id="CHEBI:18420"/>
    </cofactor>
</comment>
<evidence type="ECO:0000256" key="4">
    <source>
        <dbReference type="ARBA" id="ARBA00022741"/>
    </source>
</evidence>
<organism evidence="11 12">
    <name type="scientific">Aneurinibacillus thermoaerophilus</name>
    <dbReference type="NCBI Taxonomy" id="143495"/>
    <lineage>
        <taxon>Bacteria</taxon>
        <taxon>Bacillati</taxon>
        <taxon>Bacillota</taxon>
        <taxon>Bacilli</taxon>
        <taxon>Bacillales</taxon>
        <taxon>Paenibacillaceae</taxon>
        <taxon>Aneurinibacillus group</taxon>
        <taxon>Aneurinibacillus</taxon>
    </lineage>
</organism>
<evidence type="ECO:0000256" key="7">
    <source>
        <dbReference type="ARBA" id="ARBA00023150"/>
    </source>
</evidence>
<keyword evidence="2 8" id="KW-0808">Transferase</keyword>
<name>A0A1G7ZDA8_ANETH</name>
<comment type="caution">
    <text evidence="8">Lacks conserved residue(s) required for the propagation of feature annotation.</text>
</comment>
<protein>
    <recommendedName>
        <fullName evidence="8">Probable molybdenum cofactor guanylyltransferase</fullName>
        <shortName evidence="8">MoCo guanylyltransferase</shortName>
        <ecNumber evidence="8">2.7.7.77</ecNumber>
    </recommendedName>
    <alternativeName>
        <fullName evidence="8">GTP:molybdopterin guanylyltransferase</fullName>
    </alternativeName>
    <alternativeName>
        <fullName evidence="8">Mo-MPT guanylyltransferase</fullName>
    </alternativeName>
    <alternativeName>
        <fullName evidence="8">Molybdopterin guanylyltransferase</fullName>
    </alternativeName>
    <alternativeName>
        <fullName evidence="8">Molybdopterin-guanine dinucleotide synthase</fullName>
        <shortName evidence="8">MGD synthase</shortName>
    </alternativeName>
</protein>
<dbReference type="InterPro" id="IPR029044">
    <property type="entry name" value="Nucleotide-diphossugar_trans"/>
</dbReference>
<keyword evidence="1 8" id="KW-0963">Cytoplasm</keyword>
<dbReference type="PANTHER" id="PTHR19136:SF81">
    <property type="entry name" value="MOLYBDENUM COFACTOR GUANYLYLTRANSFERASE"/>
    <property type="match status" value="1"/>
</dbReference>
<gene>
    <name evidence="8" type="primary">mobA</name>
    <name evidence="10" type="ORF">K3F53_09625</name>
    <name evidence="11" type="ORF">SAMN04489735_101041</name>
</gene>